<feature type="domain" description="Type I restriction modification DNA specificity" evidence="5">
    <location>
        <begin position="2"/>
        <end position="75"/>
    </location>
</feature>
<dbReference type="PANTHER" id="PTHR30408">
    <property type="entry name" value="TYPE-1 RESTRICTION ENZYME ECOKI SPECIFICITY PROTEIN"/>
    <property type="match status" value="1"/>
</dbReference>
<reference evidence="6" key="1">
    <citation type="submission" date="2019-08" db="EMBL/GenBank/DDBJ databases">
        <authorList>
            <person name="Kucharzyk K."/>
            <person name="Murdoch R.W."/>
            <person name="Higgins S."/>
            <person name="Loffler F."/>
        </authorList>
    </citation>
    <scope>NUCLEOTIDE SEQUENCE</scope>
</reference>
<dbReference type="GO" id="GO:0003677">
    <property type="term" value="F:DNA binding"/>
    <property type="evidence" value="ECO:0007669"/>
    <property type="project" value="UniProtKB-KW"/>
</dbReference>
<evidence type="ECO:0000256" key="1">
    <source>
        <dbReference type="ARBA" id="ARBA00010923"/>
    </source>
</evidence>
<dbReference type="Gene3D" id="3.90.220.20">
    <property type="entry name" value="DNA methylase specificity domains"/>
    <property type="match status" value="2"/>
</dbReference>
<comment type="caution">
    <text evidence="6">The sequence shown here is derived from an EMBL/GenBank/DDBJ whole genome shotgun (WGS) entry which is preliminary data.</text>
</comment>
<dbReference type="GO" id="GO:0009307">
    <property type="term" value="P:DNA restriction-modification system"/>
    <property type="evidence" value="ECO:0007669"/>
    <property type="project" value="UniProtKB-KW"/>
</dbReference>
<name>A0A645DNP8_9ZZZZ</name>
<feature type="domain" description="Type I restriction modification DNA specificity" evidence="5">
    <location>
        <begin position="102"/>
        <end position="278"/>
    </location>
</feature>
<comment type="similarity">
    <text evidence="1">Belongs to the type-I restriction system S methylase family.</text>
</comment>
<organism evidence="6">
    <name type="scientific">bioreactor metagenome</name>
    <dbReference type="NCBI Taxonomy" id="1076179"/>
    <lineage>
        <taxon>unclassified sequences</taxon>
        <taxon>metagenomes</taxon>
        <taxon>ecological metagenomes</taxon>
    </lineage>
</organism>
<dbReference type="InterPro" id="IPR052021">
    <property type="entry name" value="Type-I_RS_S_subunit"/>
</dbReference>
<dbReference type="InterPro" id="IPR044946">
    <property type="entry name" value="Restrct_endonuc_typeI_TRD_sf"/>
</dbReference>
<gene>
    <name evidence="6" type="ORF">SDC9_138216</name>
</gene>
<evidence type="ECO:0000256" key="4">
    <source>
        <dbReference type="SAM" id="Coils"/>
    </source>
</evidence>
<keyword evidence="4" id="KW-0175">Coiled coil</keyword>
<evidence type="ECO:0000256" key="3">
    <source>
        <dbReference type="ARBA" id="ARBA00023125"/>
    </source>
</evidence>
<dbReference type="AlphaFoldDB" id="A0A645DNP8"/>
<evidence type="ECO:0000256" key="2">
    <source>
        <dbReference type="ARBA" id="ARBA00022747"/>
    </source>
</evidence>
<evidence type="ECO:0000313" key="6">
    <source>
        <dbReference type="EMBL" id="MPM91090.1"/>
    </source>
</evidence>
<dbReference type="Pfam" id="PF01420">
    <property type="entry name" value="Methylase_S"/>
    <property type="match status" value="2"/>
</dbReference>
<dbReference type="SUPFAM" id="SSF116734">
    <property type="entry name" value="DNA methylase specificity domain"/>
    <property type="match status" value="2"/>
</dbReference>
<evidence type="ECO:0000259" key="5">
    <source>
        <dbReference type="Pfam" id="PF01420"/>
    </source>
</evidence>
<accession>A0A645DNP8</accession>
<dbReference type="InterPro" id="IPR000055">
    <property type="entry name" value="Restrct_endonuc_typeI_TRD"/>
</dbReference>
<feature type="coiled-coil region" evidence="4">
    <location>
        <begin position="261"/>
        <end position="288"/>
    </location>
</feature>
<sequence length="299" mass="34525">MVKNKKCNNDYLFRLIQTHKFIQVANVSSGSKMPRADWNYVSSFPFPLPPLPEQIRIAEVLGTWDKAISNLQATITQKELLNKWLMQQLLTEKKRLKGFSGEWEEIRMKDVFKRIDKVNDGDDKHSVMTISAKKGLVSQEDKFDRVIAGDSLKKYTLLNKNDFAYNKGNSKTYQMGCIYQLEEIESALVPFVYICFSPTEKIYSAFYKHWFLAHGLDRQLNRIITSGARGDGLLNVNSDDFFKLKIPYPTIEEQTAIANVLQTASNEVQLLQKQLDKLREQKKGLMQVLLTGKKRLIFK</sequence>
<dbReference type="EMBL" id="VSSQ01038204">
    <property type="protein sequence ID" value="MPM91090.1"/>
    <property type="molecule type" value="Genomic_DNA"/>
</dbReference>
<protein>
    <recommendedName>
        <fullName evidence="5">Type I restriction modification DNA specificity domain-containing protein</fullName>
    </recommendedName>
</protein>
<keyword evidence="3" id="KW-0238">DNA-binding</keyword>
<keyword evidence="2" id="KW-0680">Restriction system</keyword>
<proteinExistence type="inferred from homology"/>
<dbReference type="PANTHER" id="PTHR30408:SF12">
    <property type="entry name" value="TYPE I RESTRICTION ENZYME MJAVIII SPECIFICITY SUBUNIT"/>
    <property type="match status" value="1"/>
</dbReference>
<dbReference type="Gene3D" id="1.10.287.1120">
    <property type="entry name" value="Bipartite methylase S protein"/>
    <property type="match status" value="1"/>
</dbReference>